<dbReference type="KEGG" id="rsu:NHU_00562"/>
<evidence type="ECO:0000313" key="1">
    <source>
        <dbReference type="EMBL" id="BAQ67731.1"/>
    </source>
</evidence>
<protein>
    <submittedName>
        <fullName evidence="1">Uncharacterized protein</fullName>
    </submittedName>
</protein>
<dbReference type="PATRIC" id="fig|35806.4.peg.578"/>
<organism evidence="1 2">
    <name type="scientific">Rhodovulum sulfidophilum</name>
    <name type="common">Rhodobacter sulfidophilus</name>
    <dbReference type="NCBI Taxonomy" id="35806"/>
    <lineage>
        <taxon>Bacteria</taxon>
        <taxon>Pseudomonadati</taxon>
        <taxon>Pseudomonadota</taxon>
        <taxon>Alphaproteobacteria</taxon>
        <taxon>Rhodobacterales</taxon>
        <taxon>Paracoccaceae</taxon>
        <taxon>Rhodovulum</taxon>
    </lineage>
</organism>
<reference evidence="1 2" key="1">
    <citation type="submission" date="2015-02" db="EMBL/GenBank/DDBJ databases">
        <title>Genome sequene of Rhodovulum sulfidophilum DSM 2351.</title>
        <authorList>
            <person name="Nagao N."/>
        </authorList>
    </citation>
    <scope>NUCLEOTIDE SEQUENCE [LARGE SCALE GENOMIC DNA]</scope>
    <source>
        <strain evidence="1 2">DSM 2351</strain>
    </source>
</reference>
<gene>
    <name evidence="1" type="ORF">NHU_00562</name>
</gene>
<name>A0A0D6AYB6_RHOSU</name>
<dbReference type="AlphaFoldDB" id="A0A0D6AYB6"/>
<sequence>MTPDRGSRGAAPVATLDELPPLERAAIRCLRGWSDGPMTRARMRRNFGQILGPRAEAQEELLDALTDLVRGGGRRPMASHRPAHREVGGDENAFAQMVAAALGGEREDAFLFALALLGPQAASQAVAIAEELGLALLGLVRAHPANAPVSSPVLH</sequence>
<accession>A0A0D6AYB6</accession>
<dbReference type="EMBL" id="AP014800">
    <property type="protein sequence ID" value="BAQ67731.1"/>
    <property type="molecule type" value="Genomic_DNA"/>
</dbReference>
<dbReference type="Proteomes" id="UP000064912">
    <property type="component" value="Chromosome"/>
</dbReference>
<evidence type="ECO:0000313" key="2">
    <source>
        <dbReference type="Proteomes" id="UP000064912"/>
    </source>
</evidence>
<proteinExistence type="predicted"/>